<name>A0A6I4IQE7_9SPHI</name>
<dbReference type="InterPro" id="IPR053733">
    <property type="entry name" value="Heme_Transport_Util_sf"/>
</dbReference>
<protein>
    <submittedName>
        <fullName evidence="2">Hemin-degrading factor</fullName>
    </submittedName>
</protein>
<dbReference type="InterPro" id="IPR007845">
    <property type="entry name" value="HemS/ChuX_dom"/>
</dbReference>
<evidence type="ECO:0000313" key="3">
    <source>
        <dbReference type="Proteomes" id="UP000434850"/>
    </source>
</evidence>
<dbReference type="Pfam" id="PF05171">
    <property type="entry name" value="HemS"/>
    <property type="match status" value="2"/>
</dbReference>
<dbReference type="EMBL" id="WQLA01000003">
    <property type="protein sequence ID" value="MVN91553.1"/>
    <property type="molecule type" value="Genomic_DNA"/>
</dbReference>
<feature type="domain" description="Haemin-degrading HemS/ChuX" evidence="1">
    <location>
        <begin position="32"/>
        <end position="155"/>
    </location>
</feature>
<comment type="caution">
    <text evidence="2">The sequence shown here is derived from an EMBL/GenBank/DDBJ whole genome shotgun (WGS) entry which is preliminary data.</text>
</comment>
<accession>A0A6I4IQE7</accession>
<dbReference type="OrthoDB" id="316630at2"/>
<organism evidence="2 3">
    <name type="scientific">Mucilaginibacter aquatilis</name>
    <dbReference type="NCBI Taxonomy" id="1517760"/>
    <lineage>
        <taxon>Bacteria</taxon>
        <taxon>Pseudomonadati</taxon>
        <taxon>Bacteroidota</taxon>
        <taxon>Sphingobacteriia</taxon>
        <taxon>Sphingobacteriales</taxon>
        <taxon>Sphingobacteriaceae</taxon>
        <taxon>Mucilaginibacter</taxon>
    </lineage>
</organism>
<dbReference type="RefSeq" id="WP_157541852.1">
    <property type="nucleotide sequence ID" value="NZ_WQLA01000003.1"/>
</dbReference>
<dbReference type="CDD" id="cd16830">
    <property type="entry name" value="HemS-like_N"/>
    <property type="match status" value="1"/>
</dbReference>
<sequence length="337" mass="38264">MENTITSIKEQWLALKEQQPKIRIRDAAKQLGVSEAELVNTGVGNTAIKLGGDFKELLKEVATLGYVMALTRNDFCVHERKGVYKKAGFNGHVGLVVTPDIDLRLFMTHWHFGFAVNENDRLSLQFFDKDGQAVHKIYLTEQSDVAAYHVLVAKYRAEEQEIDMVIMPTTNKTVEIPDHEVNLKDFHHEWINLQDTHDFHGMLRKYELTRTQALRLAPDGFAQRMEVSALKNILQKASAWKTEIMVFTGSAGCIQIHTGQVNKLVETGPWFNVLDPEFNMHLRLDGIAAIWLVKKPTVDGLVHSIEVYDAKGNTIVQFFGKRKPGIPESEAWRSILN</sequence>
<dbReference type="CDD" id="cd16831">
    <property type="entry name" value="HemS-like_C"/>
    <property type="match status" value="1"/>
</dbReference>
<dbReference type="Gene3D" id="3.40.1570.10">
    <property type="entry name" value="HemS/ChuS/ChuX like domains"/>
    <property type="match status" value="2"/>
</dbReference>
<gene>
    <name evidence="2" type="ORF">GO816_10500</name>
</gene>
<proteinExistence type="predicted"/>
<evidence type="ECO:0000259" key="1">
    <source>
        <dbReference type="Pfam" id="PF05171"/>
    </source>
</evidence>
<keyword evidence="3" id="KW-1185">Reference proteome</keyword>
<dbReference type="GO" id="GO:0006826">
    <property type="term" value="P:iron ion transport"/>
    <property type="evidence" value="ECO:0007669"/>
    <property type="project" value="InterPro"/>
</dbReference>
<dbReference type="AlphaFoldDB" id="A0A6I4IQE7"/>
<evidence type="ECO:0000313" key="2">
    <source>
        <dbReference type="EMBL" id="MVN91553.1"/>
    </source>
</evidence>
<dbReference type="SUPFAM" id="SSF144064">
    <property type="entry name" value="Heme iron utilization protein-like"/>
    <property type="match status" value="1"/>
</dbReference>
<dbReference type="Proteomes" id="UP000434850">
    <property type="component" value="Unassembled WGS sequence"/>
</dbReference>
<reference evidence="2 3" key="1">
    <citation type="submission" date="2019-12" db="EMBL/GenBank/DDBJ databases">
        <title>Mucilaginibacter sp. HME9299 genome sequencing and assembly.</title>
        <authorList>
            <person name="Kang H."/>
            <person name="Kim H."/>
            <person name="Joh K."/>
        </authorList>
    </citation>
    <scope>NUCLEOTIDE SEQUENCE [LARGE SCALE GENOMIC DNA]</scope>
    <source>
        <strain evidence="2 3">HME9299</strain>
    </source>
</reference>
<feature type="domain" description="Haemin-degrading HemS/ChuX" evidence="1">
    <location>
        <begin position="208"/>
        <end position="336"/>
    </location>
</feature>